<dbReference type="EMBL" id="CAAE01022233">
    <property type="protein sequence ID" value="CAG14375.1"/>
    <property type="molecule type" value="Genomic_DNA"/>
</dbReference>
<organism evidence="1">
    <name type="scientific">Tetraodon nigroviridis</name>
    <name type="common">Spotted green pufferfish</name>
    <name type="synonym">Chelonodon nigroviridis</name>
    <dbReference type="NCBI Taxonomy" id="99883"/>
    <lineage>
        <taxon>Eukaryota</taxon>
        <taxon>Metazoa</taxon>
        <taxon>Chordata</taxon>
        <taxon>Craniata</taxon>
        <taxon>Vertebrata</taxon>
        <taxon>Euteleostomi</taxon>
        <taxon>Actinopterygii</taxon>
        <taxon>Neopterygii</taxon>
        <taxon>Teleostei</taxon>
        <taxon>Neoteleostei</taxon>
        <taxon>Acanthomorphata</taxon>
        <taxon>Eupercaria</taxon>
        <taxon>Tetraodontiformes</taxon>
        <taxon>Tetradontoidea</taxon>
        <taxon>Tetraodontidae</taxon>
        <taxon>Tetraodon</taxon>
    </lineage>
</organism>
<reference evidence="1" key="2">
    <citation type="submission" date="2004-02" db="EMBL/GenBank/DDBJ databases">
        <authorList>
            <consortium name="Genoscope"/>
            <consortium name="Whitehead Institute Centre for Genome Research"/>
        </authorList>
    </citation>
    <scope>NUCLEOTIDE SEQUENCE</scope>
</reference>
<accession>Q4RB58</accession>
<gene>
    <name evidence="1" type="ORF">GSTENG00000273001</name>
</gene>
<protein>
    <submittedName>
        <fullName evidence="1">(spotted green pufferfish) hypothetical protein</fullName>
    </submittedName>
</protein>
<evidence type="ECO:0000313" key="1">
    <source>
        <dbReference type="EMBL" id="CAG14375.1"/>
    </source>
</evidence>
<sequence length="59" mass="6957">DIQTDFPFHLLRLKVDVEKDKLTVLLQDCQGELIRENRHLPSMGSERLVKEHRVGMEWG</sequence>
<dbReference type="KEGG" id="tng:GSTEN00000273G001"/>
<feature type="non-terminal residue" evidence="1">
    <location>
        <position position="1"/>
    </location>
</feature>
<proteinExistence type="predicted"/>
<reference evidence="1" key="1">
    <citation type="journal article" date="2004" name="Nature">
        <title>Genome duplication in the teleost fish Tetraodon nigroviridis reveals the early vertebrate proto-karyotype.</title>
        <authorList>
            <person name="Jaillon O."/>
            <person name="Aury J.-M."/>
            <person name="Brunet F."/>
            <person name="Petit J.-L."/>
            <person name="Stange-Thomann N."/>
            <person name="Mauceli E."/>
            <person name="Bouneau L."/>
            <person name="Fischer C."/>
            <person name="Ozouf-Costaz C."/>
            <person name="Bernot A."/>
            <person name="Nicaud S."/>
            <person name="Jaffe D."/>
            <person name="Fisher S."/>
            <person name="Lutfalla G."/>
            <person name="Dossat C."/>
            <person name="Segurens B."/>
            <person name="Dasilva C."/>
            <person name="Salanoubat M."/>
            <person name="Levy M."/>
            <person name="Boudet N."/>
            <person name="Castellano S."/>
            <person name="Anthouard V."/>
            <person name="Jubin C."/>
            <person name="Castelli V."/>
            <person name="Katinka M."/>
            <person name="Vacherie B."/>
            <person name="Biemont C."/>
            <person name="Skalli Z."/>
            <person name="Cattolico L."/>
            <person name="Poulain J."/>
            <person name="De Berardinis V."/>
            <person name="Cruaud C."/>
            <person name="Duprat S."/>
            <person name="Brottier P."/>
            <person name="Coutanceau J.-P."/>
            <person name="Gouzy J."/>
            <person name="Parra G."/>
            <person name="Lardier G."/>
            <person name="Chapple C."/>
            <person name="McKernan K.J."/>
            <person name="McEwan P."/>
            <person name="Bosak S."/>
            <person name="Kellis M."/>
            <person name="Volff J.-N."/>
            <person name="Guigo R."/>
            <person name="Zody M.C."/>
            <person name="Mesirov J."/>
            <person name="Lindblad-Toh K."/>
            <person name="Birren B."/>
            <person name="Nusbaum C."/>
            <person name="Kahn D."/>
            <person name="Robinson-Rechavi M."/>
            <person name="Laudet V."/>
            <person name="Schachter V."/>
            <person name="Quetier F."/>
            <person name="Saurin W."/>
            <person name="Scarpelli C."/>
            <person name="Wincker P."/>
            <person name="Lander E.S."/>
            <person name="Weissenbach J."/>
            <person name="Roest Crollius H."/>
        </authorList>
    </citation>
    <scope>NUCLEOTIDE SEQUENCE [LARGE SCALE GENOMIC DNA]</scope>
</reference>
<dbReference type="AlphaFoldDB" id="Q4RB58"/>
<dbReference type="OrthoDB" id="18853at2759"/>
<comment type="caution">
    <text evidence="1">The sequence shown here is derived from an EMBL/GenBank/DDBJ whole genome shotgun (WGS) entry which is preliminary data.</text>
</comment>
<name>Q4RB58_TETNG</name>